<dbReference type="InterPro" id="IPR036388">
    <property type="entry name" value="WH-like_DNA-bd_sf"/>
</dbReference>
<dbReference type="Pfam" id="PF17778">
    <property type="entry name" value="WHD_BLACT"/>
    <property type="match status" value="1"/>
</dbReference>
<dbReference type="Pfam" id="PF00753">
    <property type="entry name" value="Lactamase_B"/>
    <property type="match status" value="1"/>
</dbReference>
<dbReference type="Proteomes" id="UP000298390">
    <property type="component" value="Unassembled WGS sequence"/>
</dbReference>
<keyword evidence="4" id="KW-0862">Zinc</keyword>
<evidence type="ECO:0000256" key="2">
    <source>
        <dbReference type="ARBA" id="ARBA00022723"/>
    </source>
</evidence>
<gene>
    <name evidence="6" type="ORF">EVJ58_g5710</name>
</gene>
<keyword evidence="3" id="KW-0378">Hydrolase</keyword>
<name>A0A4Y9YAE7_9APHY</name>
<dbReference type="GO" id="GO:0016787">
    <property type="term" value="F:hydrolase activity"/>
    <property type="evidence" value="ECO:0007669"/>
    <property type="project" value="UniProtKB-KW"/>
</dbReference>
<dbReference type="PANTHER" id="PTHR23131">
    <property type="entry name" value="ENDORIBONUCLEASE LACTB2"/>
    <property type="match status" value="1"/>
</dbReference>
<evidence type="ECO:0000313" key="6">
    <source>
        <dbReference type="EMBL" id="TFY59526.1"/>
    </source>
</evidence>
<keyword evidence="2" id="KW-0479">Metal-binding</keyword>
<dbReference type="GO" id="GO:0046872">
    <property type="term" value="F:metal ion binding"/>
    <property type="evidence" value="ECO:0007669"/>
    <property type="project" value="UniProtKB-KW"/>
</dbReference>
<dbReference type="PANTHER" id="PTHR23131:SF0">
    <property type="entry name" value="ENDORIBONUCLEASE LACTB2"/>
    <property type="match status" value="1"/>
</dbReference>
<accession>A0A4Y9YAE7</accession>
<dbReference type="STRING" id="34475.A0A4Y9YAE7"/>
<evidence type="ECO:0000256" key="3">
    <source>
        <dbReference type="ARBA" id="ARBA00022801"/>
    </source>
</evidence>
<reference evidence="6 7" key="1">
    <citation type="submission" date="2019-01" db="EMBL/GenBank/DDBJ databases">
        <title>Genome sequencing of the rare red list fungi Fomitopsis rosea.</title>
        <authorList>
            <person name="Buettner E."/>
            <person name="Kellner H."/>
        </authorList>
    </citation>
    <scope>NUCLEOTIDE SEQUENCE [LARGE SCALE GENOMIC DNA]</scope>
    <source>
        <strain evidence="6 7">DSM 105464</strain>
    </source>
</reference>
<dbReference type="Gene3D" id="1.10.10.10">
    <property type="entry name" value="Winged helix-like DNA-binding domain superfamily/Winged helix DNA-binding domain"/>
    <property type="match status" value="1"/>
</dbReference>
<feature type="domain" description="Metallo-beta-lactamase" evidence="5">
    <location>
        <begin position="51"/>
        <end position="265"/>
    </location>
</feature>
<evidence type="ECO:0000259" key="5">
    <source>
        <dbReference type="SMART" id="SM00849"/>
    </source>
</evidence>
<evidence type="ECO:0000313" key="7">
    <source>
        <dbReference type="Proteomes" id="UP000298390"/>
    </source>
</evidence>
<evidence type="ECO:0000256" key="4">
    <source>
        <dbReference type="ARBA" id="ARBA00022833"/>
    </source>
</evidence>
<dbReference type="InterPro" id="IPR050662">
    <property type="entry name" value="Sec-metab_biosynth-thioest"/>
</dbReference>
<protein>
    <recommendedName>
        <fullName evidence="5">Metallo-beta-lactamase domain-containing protein</fullName>
    </recommendedName>
</protein>
<proteinExistence type="inferred from homology"/>
<dbReference type="InterPro" id="IPR036866">
    <property type="entry name" value="RibonucZ/Hydroxyglut_hydro"/>
</dbReference>
<dbReference type="AlphaFoldDB" id="A0A4Y9YAE7"/>
<dbReference type="InterPro" id="IPR041516">
    <property type="entry name" value="LACTB2_WH"/>
</dbReference>
<comment type="similarity">
    <text evidence="1">Belongs to the metallo-beta-lactamase superfamily. Glyoxalase II family.</text>
</comment>
<evidence type="ECO:0000256" key="1">
    <source>
        <dbReference type="ARBA" id="ARBA00006759"/>
    </source>
</evidence>
<sequence>MSGSKKLPDIERLSKTVVRVLGQNPGPYTLQGKRRFISLLQCMSLLNCNTGTNTYLVGEHNPYILVDTGEGRELYPVLLRDALLDPTSTTHADQPHISDIILTHKHHDHTLGLPSVVSILRQLWEERHNSDGPPYQPPRIHKFPLHTPYAKLQTVVDMLKAMPGTYVPDPSGNVFHELSHGQTFPVTTSAADKSSSVLEVLHTPGHTADSICLYYPVEESLFTGDTILGHGSAIFEELGPYMGTLQKLVDFSDNGLKFGPVHPGHGPYVEEGYRQVKMYLQHRVAREQQILRRLETSPPTGHESWTTWALVSKIYAEFPRELWESAASSVDLHLRKLETEGRVECLGGDGKHTEWELAPGGD</sequence>
<dbReference type="InterPro" id="IPR047921">
    <property type="entry name" value="LACTB2-like_MBL-fold"/>
</dbReference>
<organism evidence="6 7">
    <name type="scientific">Rhodofomes roseus</name>
    <dbReference type="NCBI Taxonomy" id="34475"/>
    <lineage>
        <taxon>Eukaryota</taxon>
        <taxon>Fungi</taxon>
        <taxon>Dikarya</taxon>
        <taxon>Basidiomycota</taxon>
        <taxon>Agaricomycotina</taxon>
        <taxon>Agaricomycetes</taxon>
        <taxon>Polyporales</taxon>
        <taxon>Rhodofomes</taxon>
    </lineage>
</organism>
<dbReference type="Gene3D" id="3.60.15.10">
    <property type="entry name" value="Ribonuclease Z/Hydroxyacylglutathione hydrolase-like"/>
    <property type="match status" value="1"/>
</dbReference>
<dbReference type="CDD" id="cd07722">
    <property type="entry name" value="LACTB2-like_MBL-fold"/>
    <property type="match status" value="1"/>
</dbReference>
<dbReference type="SMART" id="SM00849">
    <property type="entry name" value="Lactamase_B"/>
    <property type="match status" value="1"/>
</dbReference>
<dbReference type="EMBL" id="SEKV01000299">
    <property type="protein sequence ID" value="TFY59526.1"/>
    <property type="molecule type" value="Genomic_DNA"/>
</dbReference>
<dbReference type="InterPro" id="IPR001279">
    <property type="entry name" value="Metallo-B-lactamas"/>
</dbReference>
<dbReference type="SUPFAM" id="SSF56281">
    <property type="entry name" value="Metallo-hydrolase/oxidoreductase"/>
    <property type="match status" value="1"/>
</dbReference>
<dbReference type="GO" id="GO:0044550">
    <property type="term" value="P:secondary metabolite biosynthetic process"/>
    <property type="evidence" value="ECO:0007669"/>
    <property type="project" value="TreeGrafter"/>
</dbReference>
<comment type="caution">
    <text evidence="6">The sequence shown here is derived from an EMBL/GenBank/DDBJ whole genome shotgun (WGS) entry which is preliminary data.</text>
</comment>